<reference evidence="2 3" key="1">
    <citation type="submission" date="2024-08" db="EMBL/GenBank/DDBJ databases">
        <authorList>
            <person name="Cucini C."/>
            <person name="Frati F."/>
        </authorList>
    </citation>
    <scope>NUCLEOTIDE SEQUENCE [LARGE SCALE GENOMIC DNA]</scope>
</reference>
<evidence type="ECO:0000256" key="1">
    <source>
        <dbReference type="SAM" id="MobiDB-lite"/>
    </source>
</evidence>
<feature type="compositionally biased region" description="Basic and acidic residues" evidence="1">
    <location>
        <begin position="125"/>
        <end position="134"/>
    </location>
</feature>
<comment type="caution">
    <text evidence="2">The sequence shown here is derived from an EMBL/GenBank/DDBJ whole genome shotgun (WGS) entry which is preliminary data.</text>
</comment>
<name>A0ABP1RK92_9HEXA</name>
<feature type="region of interest" description="Disordered" evidence="1">
    <location>
        <begin position="26"/>
        <end position="134"/>
    </location>
</feature>
<gene>
    <name evidence="2" type="ORF">ODALV1_LOCUS23195</name>
</gene>
<evidence type="ECO:0000313" key="2">
    <source>
        <dbReference type="EMBL" id="CAL8129463.1"/>
    </source>
</evidence>
<sequence>MIRSDEAEPLYDWDREFENIYGVDELDPFNPLCKEPSEPSPDDDDPSEPTHLEEFDLDPGIYPRLKGSQEDVHEPGYRSGYVEDSSRCMVTAHDASTNQLSKPDTGREFFSSGGNSEMTTMPIDSKPKEDDLNG</sequence>
<proteinExistence type="predicted"/>
<organism evidence="2 3">
    <name type="scientific">Orchesella dallaii</name>
    <dbReference type="NCBI Taxonomy" id="48710"/>
    <lineage>
        <taxon>Eukaryota</taxon>
        <taxon>Metazoa</taxon>
        <taxon>Ecdysozoa</taxon>
        <taxon>Arthropoda</taxon>
        <taxon>Hexapoda</taxon>
        <taxon>Collembola</taxon>
        <taxon>Entomobryomorpha</taxon>
        <taxon>Entomobryoidea</taxon>
        <taxon>Orchesellidae</taxon>
        <taxon>Orchesellinae</taxon>
        <taxon>Orchesella</taxon>
    </lineage>
</organism>
<feature type="compositionally biased region" description="Basic and acidic residues" evidence="1">
    <location>
        <begin position="67"/>
        <end position="76"/>
    </location>
</feature>
<accession>A0ABP1RK92</accession>
<protein>
    <submittedName>
        <fullName evidence="2">Uncharacterized protein</fullName>
    </submittedName>
</protein>
<dbReference type="Proteomes" id="UP001642540">
    <property type="component" value="Unassembled WGS sequence"/>
</dbReference>
<keyword evidence="3" id="KW-1185">Reference proteome</keyword>
<dbReference type="EMBL" id="CAXLJM020000078">
    <property type="protein sequence ID" value="CAL8129463.1"/>
    <property type="molecule type" value="Genomic_DNA"/>
</dbReference>
<evidence type="ECO:0000313" key="3">
    <source>
        <dbReference type="Proteomes" id="UP001642540"/>
    </source>
</evidence>